<keyword evidence="2" id="KW-1185">Reference proteome</keyword>
<protein>
    <recommendedName>
        <fullName evidence="3">Outer membrane protein assembly factor BamC</fullName>
    </recommendedName>
</protein>
<dbReference type="InterPro" id="IPR010653">
    <property type="entry name" value="NlpB/DapX"/>
</dbReference>
<dbReference type="STRING" id="1628148.BI198_10040"/>
<evidence type="ECO:0008006" key="3">
    <source>
        <dbReference type="Google" id="ProtNLM"/>
    </source>
</evidence>
<dbReference type="Gene3D" id="3.30.530.50">
    <property type="match status" value="1"/>
</dbReference>
<reference evidence="2" key="1">
    <citation type="submission" date="2016-09" db="EMBL/GenBank/DDBJ databases">
        <authorList>
            <person name="Wan X."/>
            <person name="Hou S."/>
        </authorList>
    </citation>
    <scope>NUCLEOTIDE SEQUENCE [LARGE SCALE GENOMIC DNA]</scope>
    <source>
        <strain evidence="2">KH87</strain>
    </source>
</reference>
<evidence type="ECO:0000313" key="2">
    <source>
        <dbReference type="Proteomes" id="UP000242258"/>
    </source>
</evidence>
<dbReference type="Gene3D" id="3.30.310.170">
    <property type="entry name" value="Outer membrane protein assembly factor BamC"/>
    <property type="match status" value="1"/>
</dbReference>
<evidence type="ECO:0000313" key="1">
    <source>
        <dbReference type="EMBL" id="OEY71042.1"/>
    </source>
</evidence>
<dbReference type="EMBL" id="MKEK01000001">
    <property type="protein sequence ID" value="OEY71042.1"/>
    <property type="molecule type" value="Genomic_DNA"/>
</dbReference>
<accession>A0A1E7QA17</accession>
<sequence length="332" mass="37094">MFASESSPDSNVTAVAELKVPTGLQQPAKPGQYDIPASKQTDTVISERSPALILATAASSRVEEGEKQAQVRFDRTDVTGDLVAFLQQMLQKQFAEQNVALTAVDDNNLVFTTDWISAYQEQGFWFWSSTSVVDRARYTVVLDPKPHGRSATLAVKMLEHEYFKPSAKLSANDTHRQEISLLNSIIDRIGKEEIIITQLNRSKVPDVNLEPGLDKAGNAVLITPQTIDVTWSQLEILFEALNLTVTDKDRSKHTYFLRYEKANPSFWSSLWNSKKAPILPITEGEYQLVLAKHNTGTAMTLRDKDGEALSPETMLSLHQPFVEAIQMTKIEL</sequence>
<gene>
    <name evidence="1" type="ORF">BI198_10040</name>
</gene>
<proteinExistence type="predicted"/>
<dbReference type="AlphaFoldDB" id="A0A1E7QA17"/>
<comment type="caution">
    <text evidence="1">The sequence shown here is derived from an EMBL/GenBank/DDBJ whole genome shotgun (WGS) entry which is preliminary data.</text>
</comment>
<dbReference type="Proteomes" id="UP000242258">
    <property type="component" value="Unassembled WGS sequence"/>
</dbReference>
<dbReference type="InterPro" id="IPR042268">
    <property type="entry name" value="BamC_C"/>
</dbReference>
<name>A0A1E7QA17_9GAMM</name>
<dbReference type="Pfam" id="PF06804">
    <property type="entry name" value="Lipoprotein_18"/>
    <property type="match status" value="1"/>
</dbReference>
<organism evidence="1 2">
    <name type="scientific">Rheinheimera salexigens</name>
    <dbReference type="NCBI Taxonomy" id="1628148"/>
    <lineage>
        <taxon>Bacteria</taxon>
        <taxon>Pseudomonadati</taxon>
        <taxon>Pseudomonadota</taxon>
        <taxon>Gammaproteobacteria</taxon>
        <taxon>Chromatiales</taxon>
        <taxon>Chromatiaceae</taxon>
        <taxon>Rheinheimera</taxon>
    </lineage>
</organism>